<dbReference type="NCBIfam" id="TIGR02666">
    <property type="entry name" value="moaA"/>
    <property type="match status" value="1"/>
</dbReference>
<evidence type="ECO:0000256" key="11">
    <source>
        <dbReference type="ARBA" id="ARBA00048697"/>
    </source>
</evidence>
<dbReference type="InterPro" id="IPR050105">
    <property type="entry name" value="MoCo_biosynth_MoaA/MoaC"/>
</dbReference>
<comment type="caution">
    <text evidence="14">The sequence shown here is derived from an EMBL/GenBank/DDBJ whole genome shotgun (WGS) entry which is preliminary data.</text>
</comment>
<feature type="binding site" evidence="12">
    <location>
        <position position="13"/>
    </location>
    <ligand>
        <name>GTP</name>
        <dbReference type="ChEBI" id="CHEBI:37565"/>
    </ligand>
</feature>
<proteinExistence type="inferred from homology"/>
<dbReference type="PANTHER" id="PTHR22960">
    <property type="entry name" value="MOLYBDOPTERIN COFACTOR SYNTHESIS PROTEIN A"/>
    <property type="match status" value="1"/>
</dbReference>
<dbReference type="InterPro" id="IPR000385">
    <property type="entry name" value="MoaA_NifB_PqqE_Fe-S-bd_CS"/>
</dbReference>
<evidence type="ECO:0000256" key="9">
    <source>
        <dbReference type="ARBA" id="ARBA00023150"/>
    </source>
</evidence>
<feature type="binding site" evidence="12">
    <location>
        <position position="20"/>
    </location>
    <ligand>
        <name>[4Fe-4S] cluster</name>
        <dbReference type="ChEBI" id="CHEBI:49883"/>
        <label>1</label>
        <note>4Fe-4S-S-AdoMet</note>
    </ligand>
</feature>
<feature type="binding site" evidence="12">
    <location>
        <position position="67"/>
    </location>
    <ligand>
        <name>S-adenosyl-L-methionine</name>
        <dbReference type="ChEBI" id="CHEBI:59789"/>
    </ligand>
</feature>
<dbReference type="GO" id="GO:0046872">
    <property type="term" value="F:metal ion binding"/>
    <property type="evidence" value="ECO:0007669"/>
    <property type="project" value="UniProtKB-KW"/>
</dbReference>
<dbReference type="Proteomes" id="UP000886887">
    <property type="component" value="Unassembled WGS sequence"/>
</dbReference>
<feature type="binding site" evidence="12">
    <location>
        <position position="63"/>
    </location>
    <ligand>
        <name>GTP</name>
        <dbReference type="ChEBI" id="CHEBI:37565"/>
    </ligand>
</feature>
<dbReference type="SFLD" id="SFLDG01067">
    <property type="entry name" value="SPASM/twitch_domain_containing"/>
    <property type="match status" value="1"/>
</dbReference>
<dbReference type="EMBL" id="DVFJ01000037">
    <property type="protein sequence ID" value="HIQ72654.1"/>
    <property type="molecule type" value="Genomic_DNA"/>
</dbReference>
<dbReference type="InterPro" id="IPR013785">
    <property type="entry name" value="Aldolase_TIM"/>
</dbReference>
<dbReference type="GO" id="GO:1904047">
    <property type="term" value="F:S-adenosyl-L-methionine binding"/>
    <property type="evidence" value="ECO:0007669"/>
    <property type="project" value="UniProtKB-UniRule"/>
</dbReference>
<evidence type="ECO:0000256" key="5">
    <source>
        <dbReference type="ARBA" id="ARBA00022741"/>
    </source>
</evidence>
<comment type="similarity">
    <text evidence="12">Belongs to the radical SAM superfamily. MoaA family.</text>
</comment>
<reference evidence="14" key="1">
    <citation type="submission" date="2020-10" db="EMBL/GenBank/DDBJ databases">
        <authorList>
            <person name="Gilroy R."/>
        </authorList>
    </citation>
    <scope>NUCLEOTIDE SEQUENCE</scope>
    <source>
        <strain evidence="14">ChiSxjej2B14-6234</strain>
    </source>
</reference>
<dbReference type="InterPro" id="IPR040064">
    <property type="entry name" value="MoaA-like"/>
</dbReference>
<feature type="domain" description="Radical SAM core" evidence="13">
    <location>
        <begin position="4"/>
        <end position="239"/>
    </location>
</feature>
<dbReference type="GO" id="GO:0061799">
    <property type="term" value="F:cyclic pyranopterin monophosphate synthase activity"/>
    <property type="evidence" value="ECO:0007669"/>
    <property type="project" value="TreeGrafter"/>
</dbReference>
<feature type="binding site" evidence="12">
    <location>
        <begin position="252"/>
        <end position="254"/>
    </location>
    <ligand>
        <name>GTP</name>
        <dbReference type="ChEBI" id="CHEBI:37565"/>
    </ligand>
</feature>
<sequence length="316" mass="34660">MIDQYGRNITYLRLSVTDRCNLRCRYCMPQEGVCKKPHAQMMTEDEMIAAVEAAASLGVTKLRVTGGEPLVKRNIVSICRRAARVPGIEELCLTTNGVLLPQLSAQLREAGVSRINLSLDTLDPDKYARITRVGRLEQALAGLEAALAAGWRVKINTVLIGGFNDDEVGRLAGLTLRYPVDVRFIELMPMLDSDEFGEAAFIPCTAVLERLPQAVPVAPDGGVARLYRLPDAQGNIGLISPVSDHFCGACNRIRLTADGKLKPCLHSADEISLRGLTKQQMRERMREVIWNKPACHAELSAHHHSLAGRNMNQIGG</sequence>
<keyword evidence="5 12" id="KW-0547">Nucleotide-binding</keyword>
<comment type="cofactor">
    <cofactor evidence="12">
        <name>[4Fe-4S] cluster</name>
        <dbReference type="ChEBI" id="CHEBI:49883"/>
    </cofactor>
    <text evidence="12">Binds 2 [4Fe-4S] clusters. Binds 1 [4Fe-4S] cluster coordinated with 3 cysteines and an exchangeable S-adenosyl-L-methionine and 1 [4Fe-4S] cluster coordinated with 3 cysteines and the GTP-derived substrate.</text>
</comment>
<gene>
    <name evidence="12 14" type="primary">moaA</name>
    <name evidence="14" type="ORF">IAB73_10665</name>
</gene>
<dbReference type="PROSITE" id="PS01305">
    <property type="entry name" value="MOAA_NIFB_PQQE"/>
    <property type="match status" value="1"/>
</dbReference>
<dbReference type="Pfam" id="PF04055">
    <property type="entry name" value="Radical_SAM"/>
    <property type="match status" value="1"/>
</dbReference>
<keyword evidence="9 12" id="KW-0501">Molybdenum cofactor biosynthesis</keyword>
<dbReference type="SMART" id="SM00729">
    <property type="entry name" value="Elp3"/>
    <property type="match status" value="1"/>
</dbReference>
<feature type="binding site" evidence="12">
    <location>
        <position position="264"/>
    </location>
    <ligand>
        <name>[4Fe-4S] cluster</name>
        <dbReference type="ChEBI" id="CHEBI:49883"/>
        <label>2</label>
        <note>4Fe-4S-substrate</note>
    </ligand>
</feature>
<evidence type="ECO:0000259" key="13">
    <source>
        <dbReference type="PROSITE" id="PS51918"/>
    </source>
</evidence>
<feature type="binding site" evidence="12">
    <location>
        <position position="250"/>
    </location>
    <ligand>
        <name>[4Fe-4S] cluster</name>
        <dbReference type="ChEBI" id="CHEBI:49883"/>
        <label>2</label>
        <note>4Fe-4S-substrate</note>
    </ligand>
</feature>
<evidence type="ECO:0000313" key="15">
    <source>
        <dbReference type="Proteomes" id="UP000886887"/>
    </source>
</evidence>
<dbReference type="InterPro" id="IPR013483">
    <property type="entry name" value="MoaA"/>
</dbReference>
<dbReference type="Pfam" id="PF06463">
    <property type="entry name" value="Mob_synth_C"/>
    <property type="match status" value="1"/>
</dbReference>
<keyword evidence="4 12" id="KW-0479">Metal-binding</keyword>
<keyword evidence="6 12" id="KW-0408">Iron</keyword>
<evidence type="ECO:0000256" key="4">
    <source>
        <dbReference type="ARBA" id="ARBA00022723"/>
    </source>
</evidence>
<name>A0A9D0ZBS5_9FIRM</name>
<feature type="binding site" evidence="12">
    <location>
        <position position="247"/>
    </location>
    <ligand>
        <name>[4Fe-4S] cluster</name>
        <dbReference type="ChEBI" id="CHEBI:49883"/>
        <label>2</label>
        <note>4Fe-4S-substrate</note>
    </ligand>
</feature>
<evidence type="ECO:0000256" key="3">
    <source>
        <dbReference type="ARBA" id="ARBA00022691"/>
    </source>
</evidence>
<dbReference type="InterPro" id="IPR006638">
    <property type="entry name" value="Elp3/MiaA/NifB-like_rSAM"/>
</dbReference>
<feature type="binding site" evidence="12">
    <location>
        <position position="94"/>
    </location>
    <ligand>
        <name>GTP</name>
        <dbReference type="ChEBI" id="CHEBI:37565"/>
    </ligand>
</feature>
<evidence type="ECO:0000256" key="2">
    <source>
        <dbReference type="ARBA" id="ARBA00022485"/>
    </source>
</evidence>
<evidence type="ECO:0000256" key="10">
    <source>
        <dbReference type="ARBA" id="ARBA00023239"/>
    </source>
</evidence>
<dbReference type="HAMAP" id="MF_01225_B">
    <property type="entry name" value="MoaA_B"/>
    <property type="match status" value="1"/>
</dbReference>
<evidence type="ECO:0000256" key="12">
    <source>
        <dbReference type="HAMAP-Rule" id="MF_01225"/>
    </source>
</evidence>
<organism evidence="14 15">
    <name type="scientific">Candidatus Onthenecus intestinigallinarum</name>
    <dbReference type="NCBI Taxonomy" id="2840875"/>
    <lineage>
        <taxon>Bacteria</taxon>
        <taxon>Bacillati</taxon>
        <taxon>Bacillota</taxon>
        <taxon>Clostridia</taxon>
        <taxon>Eubacteriales</taxon>
        <taxon>Candidatus Onthenecus</taxon>
    </lineage>
</organism>
<dbReference type="GO" id="GO:0051539">
    <property type="term" value="F:4 iron, 4 sulfur cluster binding"/>
    <property type="evidence" value="ECO:0007669"/>
    <property type="project" value="UniProtKB-UniRule"/>
</dbReference>
<dbReference type="AlphaFoldDB" id="A0A9D0ZBS5"/>
<keyword evidence="3 12" id="KW-0949">S-adenosyl-L-methionine</keyword>
<dbReference type="GO" id="GO:0006777">
    <property type="term" value="P:Mo-molybdopterin cofactor biosynthetic process"/>
    <property type="evidence" value="ECO:0007669"/>
    <property type="project" value="UniProtKB-UniRule"/>
</dbReference>
<keyword evidence="10 12" id="KW-0456">Lyase</keyword>
<dbReference type="InterPro" id="IPR007197">
    <property type="entry name" value="rSAM"/>
</dbReference>
<evidence type="ECO:0000256" key="7">
    <source>
        <dbReference type="ARBA" id="ARBA00023014"/>
    </source>
</evidence>
<feature type="binding site" evidence="12">
    <location>
        <position position="154"/>
    </location>
    <ligand>
        <name>GTP</name>
        <dbReference type="ChEBI" id="CHEBI:37565"/>
    </ligand>
</feature>
<dbReference type="InterPro" id="IPR058240">
    <property type="entry name" value="rSAM_sf"/>
</dbReference>
<comment type="subunit">
    <text evidence="12">Monomer and homodimer.</text>
</comment>
<feature type="binding site" evidence="12">
    <location>
        <position position="118"/>
    </location>
    <ligand>
        <name>S-adenosyl-L-methionine</name>
        <dbReference type="ChEBI" id="CHEBI:59789"/>
    </ligand>
</feature>
<dbReference type="SFLD" id="SFLDG01386">
    <property type="entry name" value="main_SPASM_domain-containing"/>
    <property type="match status" value="1"/>
</dbReference>
<evidence type="ECO:0000256" key="6">
    <source>
        <dbReference type="ARBA" id="ARBA00023004"/>
    </source>
</evidence>
<dbReference type="PANTHER" id="PTHR22960:SF0">
    <property type="entry name" value="MOLYBDENUM COFACTOR BIOSYNTHESIS PROTEIN 1"/>
    <property type="match status" value="1"/>
</dbReference>
<feature type="binding site" evidence="12">
    <location>
        <position position="27"/>
    </location>
    <ligand>
        <name>[4Fe-4S] cluster</name>
        <dbReference type="ChEBI" id="CHEBI:49883"/>
        <label>1</label>
        <note>4Fe-4S-S-AdoMet</note>
    </ligand>
</feature>
<dbReference type="SFLD" id="SFLDG01383">
    <property type="entry name" value="cyclic_pyranopterin_phosphate"/>
    <property type="match status" value="1"/>
</dbReference>
<evidence type="ECO:0000313" key="14">
    <source>
        <dbReference type="EMBL" id="HIQ72654.1"/>
    </source>
</evidence>
<feature type="binding site" evidence="12">
    <location>
        <position position="188"/>
    </location>
    <ligand>
        <name>S-adenosyl-L-methionine</name>
        <dbReference type="ChEBI" id="CHEBI:59789"/>
    </ligand>
</feature>
<dbReference type="SFLD" id="SFLDS00029">
    <property type="entry name" value="Radical_SAM"/>
    <property type="match status" value="1"/>
</dbReference>
<dbReference type="InterPro" id="IPR010505">
    <property type="entry name" value="MoaA_twitch"/>
</dbReference>
<reference evidence="14" key="2">
    <citation type="journal article" date="2021" name="PeerJ">
        <title>Extensive microbial diversity within the chicken gut microbiome revealed by metagenomics and culture.</title>
        <authorList>
            <person name="Gilroy R."/>
            <person name="Ravi A."/>
            <person name="Getino M."/>
            <person name="Pursley I."/>
            <person name="Horton D.L."/>
            <person name="Alikhan N.F."/>
            <person name="Baker D."/>
            <person name="Gharbi K."/>
            <person name="Hall N."/>
            <person name="Watson M."/>
            <person name="Adriaenssens E.M."/>
            <person name="Foster-Nyarko E."/>
            <person name="Jarju S."/>
            <person name="Secka A."/>
            <person name="Antonio M."/>
            <person name="Oren A."/>
            <person name="Chaudhuri R.R."/>
            <person name="La Ragione R."/>
            <person name="Hildebrand F."/>
            <person name="Pallen M.J."/>
        </authorList>
    </citation>
    <scope>NUCLEOTIDE SEQUENCE</scope>
    <source>
        <strain evidence="14">ChiSxjej2B14-6234</strain>
    </source>
</reference>
<comment type="pathway">
    <text evidence="12">Cofactor biosynthesis; molybdopterin biosynthesis.</text>
</comment>
<evidence type="ECO:0000256" key="1">
    <source>
        <dbReference type="ARBA" id="ARBA00012167"/>
    </source>
</evidence>
<dbReference type="SUPFAM" id="SSF102114">
    <property type="entry name" value="Radical SAM enzymes"/>
    <property type="match status" value="1"/>
</dbReference>
<keyword evidence="2 12" id="KW-0004">4Fe-4S</keyword>
<dbReference type="GO" id="GO:0061798">
    <property type="term" value="F:GTP 3',8'-cyclase activity"/>
    <property type="evidence" value="ECO:0007669"/>
    <property type="project" value="UniProtKB-UniRule"/>
</dbReference>
<comment type="catalytic activity">
    <reaction evidence="11 12">
        <text>GTP + AH2 + S-adenosyl-L-methionine = (8S)-3',8-cyclo-7,8-dihydroguanosine 5'-triphosphate + 5'-deoxyadenosine + L-methionine + A + H(+)</text>
        <dbReference type="Rhea" id="RHEA:49576"/>
        <dbReference type="ChEBI" id="CHEBI:13193"/>
        <dbReference type="ChEBI" id="CHEBI:15378"/>
        <dbReference type="ChEBI" id="CHEBI:17319"/>
        <dbReference type="ChEBI" id="CHEBI:17499"/>
        <dbReference type="ChEBI" id="CHEBI:37565"/>
        <dbReference type="ChEBI" id="CHEBI:57844"/>
        <dbReference type="ChEBI" id="CHEBI:59789"/>
        <dbReference type="ChEBI" id="CHEBI:131766"/>
        <dbReference type="EC" id="4.1.99.22"/>
    </reaction>
</comment>
<feature type="binding site" evidence="12">
    <location>
        <position position="24"/>
    </location>
    <ligand>
        <name>[4Fe-4S] cluster</name>
        <dbReference type="ChEBI" id="CHEBI:49883"/>
        <label>1</label>
        <note>4Fe-4S-S-AdoMet</note>
    </ligand>
</feature>
<dbReference type="GO" id="GO:0005525">
    <property type="term" value="F:GTP binding"/>
    <property type="evidence" value="ECO:0007669"/>
    <property type="project" value="UniProtKB-UniRule"/>
</dbReference>
<protein>
    <recommendedName>
        <fullName evidence="1 12">GTP 3',8-cyclase</fullName>
        <ecNumber evidence="1 12">4.1.99.22</ecNumber>
    </recommendedName>
    <alternativeName>
        <fullName evidence="12">Molybdenum cofactor biosynthesis protein A</fullName>
    </alternativeName>
</protein>
<dbReference type="CDD" id="cd01335">
    <property type="entry name" value="Radical_SAM"/>
    <property type="match status" value="1"/>
</dbReference>
<dbReference type="Gene3D" id="3.20.20.70">
    <property type="entry name" value="Aldolase class I"/>
    <property type="match status" value="1"/>
</dbReference>
<keyword evidence="7 12" id="KW-0411">Iron-sulfur</keyword>
<feature type="binding site" evidence="12">
    <location>
        <position position="26"/>
    </location>
    <ligand>
        <name>S-adenosyl-L-methionine</name>
        <dbReference type="ChEBI" id="CHEBI:59789"/>
    </ligand>
</feature>
<dbReference type="CDD" id="cd21117">
    <property type="entry name" value="Twitch_MoaA"/>
    <property type="match status" value="1"/>
</dbReference>
<accession>A0A9D0ZBS5</accession>
<keyword evidence="8 12" id="KW-0342">GTP-binding</keyword>
<dbReference type="EC" id="4.1.99.22" evidence="1 12"/>
<evidence type="ECO:0000256" key="8">
    <source>
        <dbReference type="ARBA" id="ARBA00023134"/>
    </source>
</evidence>
<comment type="function">
    <text evidence="12">Catalyzes the cyclization of GTP to (8S)-3',8-cyclo-7,8-dihydroguanosine 5'-triphosphate.</text>
</comment>
<dbReference type="PROSITE" id="PS51918">
    <property type="entry name" value="RADICAL_SAM"/>
    <property type="match status" value="1"/>
</dbReference>